<dbReference type="InParanoid" id="A0A3Q7EDU5"/>
<feature type="region of interest" description="Disordered" evidence="1">
    <location>
        <begin position="80"/>
        <end position="101"/>
    </location>
</feature>
<dbReference type="Proteomes" id="UP000004994">
    <property type="component" value="Chromosome 1"/>
</dbReference>
<evidence type="ECO:0000313" key="2">
    <source>
        <dbReference type="EnsemblPlants" id="Solyc01g057685.1.1"/>
    </source>
</evidence>
<accession>A0A3Q7EDU5</accession>
<dbReference type="Gramene" id="Solyc01g057685.1.1">
    <property type="protein sequence ID" value="Solyc01g057685.1.1"/>
    <property type="gene ID" value="Solyc01g057685.1"/>
</dbReference>
<feature type="compositionally biased region" description="Basic and acidic residues" evidence="1">
    <location>
        <begin position="80"/>
        <end position="93"/>
    </location>
</feature>
<keyword evidence="3" id="KW-1185">Reference proteome</keyword>
<reference evidence="2" key="1">
    <citation type="journal article" date="2012" name="Nature">
        <title>The tomato genome sequence provides insights into fleshy fruit evolution.</title>
        <authorList>
            <consortium name="Tomato Genome Consortium"/>
        </authorList>
    </citation>
    <scope>NUCLEOTIDE SEQUENCE [LARGE SCALE GENOMIC DNA]</scope>
    <source>
        <strain evidence="2">cv. Heinz 1706</strain>
    </source>
</reference>
<dbReference type="AlphaFoldDB" id="A0A3Q7EDU5"/>
<evidence type="ECO:0000256" key="1">
    <source>
        <dbReference type="SAM" id="MobiDB-lite"/>
    </source>
</evidence>
<dbReference type="EnsemblPlants" id="Solyc01g057685.1.1">
    <property type="protein sequence ID" value="Solyc01g057685.1.1"/>
    <property type="gene ID" value="Solyc01g057685.1"/>
</dbReference>
<proteinExistence type="predicted"/>
<sequence>MSTKVQIIKSSNVNSLPREEEMFLNCMDIKELLEAEWSSELRRLNQQIVFIDATTAIKIANFLWSDDNLEVQYKLRKEEKGKNLSKNETDPKDQGTNGLTKHMNNQVFVDVLLTDLEDYGDEVHVTNGARVENEET</sequence>
<name>A0A3Q7EDU5_SOLLC</name>
<evidence type="ECO:0000313" key="3">
    <source>
        <dbReference type="Proteomes" id="UP000004994"/>
    </source>
</evidence>
<organism evidence="2">
    <name type="scientific">Solanum lycopersicum</name>
    <name type="common">Tomato</name>
    <name type="synonym">Lycopersicon esculentum</name>
    <dbReference type="NCBI Taxonomy" id="4081"/>
    <lineage>
        <taxon>Eukaryota</taxon>
        <taxon>Viridiplantae</taxon>
        <taxon>Streptophyta</taxon>
        <taxon>Embryophyta</taxon>
        <taxon>Tracheophyta</taxon>
        <taxon>Spermatophyta</taxon>
        <taxon>Magnoliopsida</taxon>
        <taxon>eudicotyledons</taxon>
        <taxon>Gunneridae</taxon>
        <taxon>Pentapetalae</taxon>
        <taxon>asterids</taxon>
        <taxon>lamiids</taxon>
        <taxon>Solanales</taxon>
        <taxon>Solanaceae</taxon>
        <taxon>Solanoideae</taxon>
        <taxon>Solaneae</taxon>
        <taxon>Solanum</taxon>
        <taxon>Solanum subgen. Lycopersicon</taxon>
    </lineage>
</organism>
<protein>
    <submittedName>
        <fullName evidence="2">Uncharacterized protein</fullName>
    </submittedName>
</protein>
<reference evidence="2" key="2">
    <citation type="submission" date="2019-01" db="UniProtKB">
        <authorList>
            <consortium name="EnsemblPlants"/>
        </authorList>
    </citation>
    <scope>IDENTIFICATION</scope>
    <source>
        <strain evidence="2">cv. Heinz 1706</strain>
    </source>
</reference>